<dbReference type="Pfam" id="PF08905">
    <property type="entry name" value="DUF1850"/>
    <property type="match status" value="1"/>
</dbReference>
<organism evidence="1 2">
    <name type="scientific">Oceanobacillus kapialis</name>
    <dbReference type="NCBI Taxonomy" id="481353"/>
    <lineage>
        <taxon>Bacteria</taxon>
        <taxon>Bacillati</taxon>
        <taxon>Bacillota</taxon>
        <taxon>Bacilli</taxon>
        <taxon>Bacillales</taxon>
        <taxon>Bacillaceae</taxon>
        <taxon>Oceanobacillus</taxon>
    </lineage>
</organism>
<dbReference type="Proteomes" id="UP001597451">
    <property type="component" value="Unassembled WGS sequence"/>
</dbReference>
<gene>
    <name evidence="1" type="ORF">ACFSUN_13065</name>
</gene>
<name>A0ABW5Q2D7_9BACI</name>
<dbReference type="InterPro" id="IPR015001">
    <property type="entry name" value="DUF1850"/>
</dbReference>
<keyword evidence="2" id="KW-1185">Reference proteome</keyword>
<comment type="caution">
    <text evidence="1">The sequence shown here is derived from an EMBL/GenBank/DDBJ whole genome shotgun (WGS) entry which is preliminary data.</text>
</comment>
<dbReference type="EMBL" id="JBHUMX010000040">
    <property type="protein sequence ID" value="MFD2629710.1"/>
    <property type="molecule type" value="Genomic_DNA"/>
</dbReference>
<protein>
    <submittedName>
        <fullName evidence="1">DUF1850 domain-containing protein</fullName>
    </submittedName>
</protein>
<sequence>MKHNIKLKISILFILLTILFLLLFVPFRTALVFYKENTDKIEAFLPLQERDTFQIIFTHSIHLTDVVEKYMVMSNHDIKQYEIVYEEFGIGMPSNALEGEEFHYENGKYHITELDNIFPSMNIRNGKTVSENRLVWGDNDEHLVYFNEYFEPGAWFKLKVENLSLWQSMKGVRIHE</sequence>
<proteinExistence type="predicted"/>
<reference evidence="2" key="1">
    <citation type="journal article" date="2019" name="Int. J. Syst. Evol. Microbiol.">
        <title>The Global Catalogue of Microorganisms (GCM) 10K type strain sequencing project: providing services to taxonomists for standard genome sequencing and annotation.</title>
        <authorList>
            <consortium name="The Broad Institute Genomics Platform"/>
            <consortium name="The Broad Institute Genome Sequencing Center for Infectious Disease"/>
            <person name="Wu L."/>
            <person name="Ma J."/>
        </authorList>
    </citation>
    <scope>NUCLEOTIDE SEQUENCE [LARGE SCALE GENOMIC DNA]</scope>
    <source>
        <strain evidence="2">TISTR 1858</strain>
    </source>
</reference>
<dbReference type="RefSeq" id="WP_379562500.1">
    <property type="nucleotide sequence ID" value="NZ_JBHUMX010000040.1"/>
</dbReference>
<evidence type="ECO:0000313" key="1">
    <source>
        <dbReference type="EMBL" id="MFD2629710.1"/>
    </source>
</evidence>
<accession>A0ABW5Q2D7</accession>
<evidence type="ECO:0000313" key="2">
    <source>
        <dbReference type="Proteomes" id="UP001597451"/>
    </source>
</evidence>